<keyword evidence="2" id="KW-1185">Reference proteome</keyword>
<organism evidence="1 2">
    <name type="scientific">Ampelomyces quisqualis</name>
    <name type="common">Powdery mildew agent</name>
    <dbReference type="NCBI Taxonomy" id="50730"/>
    <lineage>
        <taxon>Eukaryota</taxon>
        <taxon>Fungi</taxon>
        <taxon>Dikarya</taxon>
        <taxon>Ascomycota</taxon>
        <taxon>Pezizomycotina</taxon>
        <taxon>Dothideomycetes</taxon>
        <taxon>Pleosporomycetidae</taxon>
        <taxon>Pleosporales</taxon>
        <taxon>Pleosporineae</taxon>
        <taxon>Phaeosphaeriaceae</taxon>
        <taxon>Ampelomyces</taxon>
    </lineage>
</organism>
<reference evidence="1" key="1">
    <citation type="journal article" date="2020" name="Stud. Mycol.">
        <title>101 Dothideomycetes genomes: a test case for predicting lifestyles and emergence of pathogens.</title>
        <authorList>
            <person name="Haridas S."/>
            <person name="Albert R."/>
            <person name="Binder M."/>
            <person name="Bloem J."/>
            <person name="Labutti K."/>
            <person name="Salamov A."/>
            <person name="Andreopoulos B."/>
            <person name="Baker S."/>
            <person name="Barry K."/>
            <person name="Bills G."/>
            <person name="Bluhm B."/>
            <person name="Cannon C."/>
            <person name="Castanera R."/>
            <person name="Culley D."/>
            <person name="Daum C."/>
            <person name="Ezra D."/>
            <person name="Gonzalez J."/>
            <person name="Henrissat B."/>
            <person name="Kuo A."/>
            <person name="Liang C."/>
            <person name="Lipzen A."/>
            <person name="Lutzoni F."/>
            <person name="Magnuson J."/>
            <person name="Mondo S."/>
            <person name="Nolan M."/>
            <person name="Ohm R."/>
            <person name="Pangilinan J."/>
            <person name="Park H.-J."/>
            <person name="Ramirez L."/>
            <person name="Alfaro M."/>
            <person name="Sun H."/>
            <person name="Tritt A."/>
            <person name="Yoshinaga Y."/>
            <person name="Zwiers L.-H."/>
            <person name="Turgeon B."/>
            <person name="Goodwin S."/>
            <person name="Spatafora J."/>
            <person name="Crous P."/>
            <person name="Grigoriev I."/>
        </authorList>
    </citation>
    <scope>NUCLEOTIDE SEQUENCE</scope>
    <source>
        <strain evidence="1">HMLAC05119</strain>
    </source>
</reference>
<proteinExistence type="predicted"/>
<dbReference type="AlphaFoldDB" id="A0A6A5QR62"/>
<accession>A0A6A5QR62</accession>
<name>A0A6A5QR62_AMPQU</name>
<evidence type="ECO:0000313" key="2">
    <source>
        <dbReference type="Proteomes" id="UP000800096"/>
    </source>
</evidence>
<evidence type="ECO:0000313" key="1">
    <source>
        <dbReference type="EMBL" id="KAF1917873.1"/>
    </source>
</evidence>
<dbReference type="OrthoDB" id="3791801at2759"/>
<protein>
    <submittedName>
        <fullName evidence="1">Uncharacterized protein</fullName>
    </submittedName>
</protein>
<sequence>MASFDSLSMELVVNICEFVRNKHDQTNACLVNRTFCSLVSANLWKTFSTDLCCDDAELFDTLVHPKSNILPNIKHFHLEETDTDCRFQAVQQDRFTIFMMALPRNKLVEFSSEVRFGSKMFRMLVQCQQQLHKLEVTLSESLVGMPVLSPYLAAVEHICIQIYGDVVHSARRFKNYGPLLLQTPKLDSLQIKAPKLARTDAAISIRRISFPALGDGSGKFSLKRLELAKLYLDLNHTRISNHITLETLATLKLDDCVKCGPFLAKLSSEFAGSICALKRLHVKLRSGSSDTTHDINHLIMSFKGLETLYLSLDKPVSTNSIINHSLTLTSFGFSSDISDSTGYTRSEWTSILKACTLLTQLGIDFDTKCCEWNDLGYDLFVDSANREWSHLSTSKGFLKVIASHPSLCSIRALDPSFLDWMKVHNPDKSSSDTIPTDTVELAAAAIHVFATQTLRYLHIHGSKIRYLAWKPLSSSYAQPYKLEFEGEVIPSYAYYKGRANDDTVVKRVVAIPVDGYEQEMRESSIFFDF</sequence>
<gene>
    <name evidence="1" type="ORF">BDU57DRAFT_547046</name>
</gene>
<dbReference type="EMBL" id="ML979134">
    <property type="protein sequence ID" value="KAF1917873.1"/>
    <property type="molecule type" value="Genomic_DNA"/>
</dbReference>
<dbReference type="Proteomes" id="UP000800096">
    <property type="component" value="Unassembled WGS sequence"/>
</dbReference>